<dbReference type="PANTHER" id="PTHR21576">
    <property type="entry name" value="UNCHARACTERIZED NODULIN-LIKE PROTEIN"/>
    <property type="match status" value="1"/>
</dbReference>
<evidence type="ECO:0000313" key="6">
    <source>
        <dbReference type="EMBL" id="KIK22453.1"/>
    </source>
</evidence>
<feature type="transmembrane region" description="Helical" evidence="5">
    <location>
        <begin position="17"/>
        <end position="36"/>
    </location>
</feature>
<name>A0A0C9ZRS5_9AGAM</name>
<evidence type="ECO:0000313" key="7">
    <source>
        <dbReference type="Proteomes" id="UP000054018"/>
    </source>
</evidence>
<feature type="transmembrane region" description="Helical" evidence="5">
    <location>
        <begin position="156"/>
        <end position="178"/>
    </location>
</feature>
<protein>
    <recommendedName>
        <fullName evidence="8">Nodulin-like domain-containing protein</fullName>
    </recommendedName>
</protein>
<feature type="transmembrane region" description="Helical" evidence="5">
    <location>
        <begin position="437"/>
        <end position="455"/>
    </location>
</feature>
<dbReference type="STRING" id="765257.A0A0C9ZRS5"/>
<organism evidence="6 7">
    <name type="scientific">Pisolithus microcarpus 441</name>
    <dbReference type="NCBI Taxonomy" id="765257"/>
    <lineage>
        <taxon>Eukaryota</taxon>
        <taxon>Fungi</taxon>
        <taxon>Dikarya</taxon>
        <taxon>Basidiomycota</taxon>
        <taxon>Agaricomycotina</taxon>
        <taxon>Agaricomycetes</taxon>
        <taxon>Agaricomycetidae</taxon>
        <taxon>Boletales</taxon>
        <taxon>Sclerodermatineae</taxon>
        <taxon>Pisolithaceae</taxon>
        <taxon>Pisolithus</taxon>
    </lineage>
</organism>
<feature type="transmembrane region" description="Helical" evidence="5">
    <location>
        <begin position="83"/>
        <end position="99"/>
    </location>
</feature>
<dbReference type="EMBL" id="KN833739">
    <property type="protein sequence ID" value="KIK22453.1"/>
    <property type="molecule type" value="Genomic_DNA"/>
</dbReference>
<dbReference type="Pfam" id="PF07690">
    <property type="entry name" value="MFS_1"/>
    <property type="match status" value="1"/>
</dbReference>
<feature type="transmembrane region" description="Helical" evidence="5">
    <location>
        <begin position="184"/>
        <end position="204"/>
    </location>
</feature>
<dbReference type="SUPFAM" id="SSF103473">
    <property type="entry name" value="MFS general substrate transporter"/>
    <property type="match status" value="1"/>
</dbReference>
<dbReference type="PANTHER" id="PTHR21576:SF160">
    <property type="entry name" value="NODULIN-LIKE DOMAIN-CONTAINING PROTEIN"/>
    <property type="match status" value="1"/>
</dbReference>
<reference evidence="6 7" key="1">
    <citation type="submission" date="2014-04" db="EMBL/GenBank/DDBJ databases">
        <authorList>
            <consortium name="DOE Joint Genome Institute"/>
            <person name="Kuo A."/>
            <person name="Kohler A."/>
            <person name="Costa M.D."/>
            <person name="Nagy L.G."/>
            <person name="Floudas D."/>
            <person name="Copeland A."/>
            <person name="Barry K.W."/>
            <person name="Cichocki N."/>
            <person name="Veneault-Fourrey C."/>
            <person name="LaButti K."/>
            <person name="Lindquist E.A."/>
            <person name="Lipzen A."/>
            <person name="Lundell T."/>
            <person name="Morin E."/>
            <person name="Murat C."/>
            <person name="Sun H."/>
            <person name="Tunlid A."/>
            <person name="Henrissat B."/>
            <person name="Grigoriev I.V."/>
            <person name="Hibbett D.S."/>
            <person name="Martin F."/>
            <person name="Nordberg H.P."/>
            <person name="Cantor M.N."/>
            <person name="Hua S.X."/>
        </authorList>
    </citation>
    <scope>NUCLEOTIDE SEQUENCE [LARGE SCALE GENOMIC DNA]</scope>
    <source>
        <strain evidence="6 7">441</strain>
    </source>
</reference>
<feature type="transmembrane region" description="Helical" evidence="5">
    <location>
        <begin position="388"/>
        <end position="406"/>
    </location>
</feature>
<dbReference type="GO" id="GO:0000329">
    <property type="term" value="C:fungal-type vacuole membrane"/>
    <property type="evidence" value="ECO:0007669"/>
    <property type="project" value="TreeGrafter"/>
</dbReference>
<keyword evidence="7" id="KW-1185">Reference proteome</keyword>
<dbReference type="InterPro" id="IPR011701">
    <property type="entry name" value="MFS"/>
</dbReference>
<feature type="transmembrane region" description="Helical" evidence="5">
    <location>
        <begin position="119"/>
        <end position="144"/>
    </location>
</feature>
<feature type="transmembrane region" description="Helical" evidence="5">
    <location>
        <begin position="294"/>
        <end position="315"/>
    </location>
</feature>
<dbReference type="InterPro" id="IPR036259">
    <property type="entry name" value="MFS_trans_sf"/>
</dbReference>
<evidence type="ECO:0000256" key="5">
    <source>
        <dbReference type="SAM" id="Phobius"/>
    </source>
</evidence>
<gene>
    <name evidence="6" type="ORF">PISMIDRAFT_102363</name>
</gene>
<evidence type="ECO:0000256" key="4">
    <source>
        <dbReference type="ARBA" id="ARBA00023136"/>
    </source>
</evidence>
<keyword evidence="2 5" id="KW-0812">Transmembrane</keyword>
<comment type="subcellular location">
    <subcellularLocation>
        <location evidence="1">Membrane</location>
        <topology evidence="1">Multi-pass membrane protein</topology>
    </subcellularLocation>
</comment>
<proteinExistence type="predicted"/>
<dbReference type="AlphaFoldDB" id="A0A0C9ZRS5"/>
<dbReference type="GO" id="GO:0022857">
    <property type="term" value="F:transmembrane transporter activity"/>
    <property type="evidence" value="ECO:0007669"/>
    <property type="project" value="InterPro"/>
</dbReference>
<keyword evidence="4 5" id="KW-0472">Membrane</keyword>
<feature type="transmembrane region" description="Helical" evidence="5">
    <location>
        <begin position="327"/>
        <end position="347"/>
    </location>
</feature>
<evidence type="ECO:0000256" key="1">
    <source>
        <dbReference type="ARBA" id="ARBA00004141"/>
    </source>
</evidence>
<evidence type="ECO:0000256" key="3">
    <source>
        <dbReference type="ARBA" id="ARBA00022989"/>
    </source>
</evidence>
<sequence>MTEVKHNAPGLFNACRIITLLSSILVALGSGTNYIFSAYAPQLGARLHISHTQINIVGLAGNAGVSVSGPIWGRIVDFRGPQIPLIGAFVFSLVGYAGMKRMYDEGTDSGVSISSAHFVLLIVCSLLTGLGAHAGVVAAVNTTARSFPESARATTTGLVLSGFGLSAFFFSTIAHILFPGDTSALLLLLSLATSIPMLVALFTMRPVPLPQTHPGPKDDMDYNHSHLRPGNLPDVHGKMLWKTPDFYLLCVILSLCELGGTGVMYINNVGSISLALFAKSNPNYEEEEASKLQAAQVSTLSVGNFAGRILIGLISDFTRSQFQLPRAYSLCIVSSLFIISQAFAIGISSVGTLWMATAFLGFAYGSLFGCLPAIAIDWFGLAHLSENLGYLSLAPLIGGNVFSIIFGKNIDAHTPRGDTNTSQRRCFTGRECYVSSLQVTLIACMVALVLSTWAARRDKHRQKARKG</sequence>
<dbReference type="Gene3D" id="1.20.1250.20">
    <property type="entry name" value="MFS general substrate transporter like domains"/>
    <property type="match status" value="2"/>
</dbReference>
<accession>A0A0C9ZRS5</accession>
<evidence type="ECO:0000256" key="2">
    <source>
        <dbReference type="ARBA" id="ARBA00022692"/>
    </source>
</evidence>
<keyword evidence="3 5" id="KW-1133">Transmembrane helix</keyword>
<feature type="transmembrane region" description="Helical" evidence="5">
    <location>
        <begin position="353"/>
        <end position="376"/>
    </location>
</feature>
<dbReference type="Proteomes" id="UP000054018">
    <property type="component" value="Unassembled WGS sequence"/>
</dbReference>
<dbReference type="HOGENOM" id="CLU_012596_1_0_1"/>
<reference evidence="7" key="2">
    <citation type="submission" date="2015-01" db="EMBL/GenBank/DDBJ databases">
        <title>Evolutionary Origins and Diversification of the Mycorrhizal Mutualists.</title>
        <authorList>
            <consortium name="DOE Joint Genome Institute"/>
            <consortium name="Mycorrhizal Genomics Consortium"/>
            <person name="Kohler A."/>
            <person name="Kuo A."/>
            <person name="Nagy L.G."/>
            <person name="Floudas D."/>
            <person name="Copeland A."/>
            <person name="Barry K.W."/>
            <person name="Cichocki N."/>
            <person name="Veneault-Fourrey C."/>
            <person name="LaButti K."/>
            <person name="Lindquist E.A."/>
            <person name="Lipzen A."/>
            <person name="Lundell T."/>
            <person name="Morin E."/>
            <person name="Murat C."/>
            <person name="Riley R."/>
            <person name="Ohm R."/>
            <person name="Sun H."/>
            <person name="Tunlid A."/>
            <person name="Henrissat B."/>
            <person name="Grigoriev I.V."/>
            <person name="Hibbett D.S."/>
            <person name="Martin F."/>
        </authorList>
    </citation>
    <scope>NUCLEOTIDE SEQUENCE [LARGE SCALE GENOMIC DNA]</scope>
    <source>
        <strain evidence="7">441</strain>
    </source>
</reference>
<feature type="transmembrane region" description="Helical" evidence="5">
    <location>
        <begin position="246"/>
        <end position="266"/>
    </location>
</feature>
<dbReference type="OrthoDB" id="410267at2759"/>
<evidence type="ECO:0008006" key="8">
    <source>
        <dbReference type="Google" id="ProtNLM"/>
    </source>
</evidence>